<name>A0A1Q5NZR1_9BACI</name>
<reference evidence="2 3" key="1">
    <citation type="submission" date="2016-12" db="EMBL/GenBank/DDBJ databases">
        <title>Domibacillus sp. SAOS 44 whole genome sequencing.</title>
        <authorList>
            <person name="Verma A."/>
            <person name="Krishnamurthi S."/>
        </authorList>
    </citation>
    <scope>NUCLEOTIDE SEQUENCE [LARGE SCALE GENOMIC DNA]</scope>
    <source>
        <strain evidence="2 3">SAOS 44</strain>
    </source>
</reference>
<evidence type="ECO:0000313" key="2">
    <source>
        <dbReference type="EMBL" id="OKL35497.1"/>
    </source>
</evidence>
<dbReference type="RefSeq" id="WP_073712710.1">
    <property type="nucleotide sequence ID" value="NZ_MRWQ01000021.1"/>
</dbReference>
<dbReference type="Proteomes" id="UP000186524">
    <property type="component" value="Unassembled WGS sequence"/>
</dbReference>
<gene>
    <name evidence="2" type="ORF">BLL40_15175</name>
</gene>
<dbReference type="OrthoDB" id="2736494at2"/>
<dbReference type="EMBL" id="MRWQ01000021">
    <property type="protein sequence ID" value="OKL35497.1"/>
    <property type="molecule type" value="Genomic_DNA"/>
</dbReference>
<protein>
    <submittedName>
        <fullName evidence="2">Uncharacterized protein</fullName>
    </submittedName>
</protein>
<keyword evidence="3" id="KW-1185">Reference proteome</keyword>
<comment type="caution">
    <text evidence="2">The sequence shown here is derived from an EMBL/GenBank/DDBJ whole genome shotgun (WGS) entry which is preliminary data.</text>
</comment>
<evidence type="ECO:0000313" key="3">
    <source>
        <dbReference type="Proteomes" id="UP000186524"/>
    </source>
</evidence>
<dbReference type="AlphaFoldDB" id="A0A1Q5NZR1"/>
<sequence>MQRDPKTGRFLPGNQVAAGNRGNQKPKWGNKNAVKHGFYQTFIVPKMQSDGSLHLYKKGVDIVAIQPEGYRLEEDGSISIRDDVAAVLDEMGFVLERRTCKNL</sequence>
<proteinExistence type="predicted"/>
<evidence type="ECO:0000256" key="1">
    <source>
        <dbReference type="SAM" id="MobiDB-lite"/>
    </source>
</evidence>
<accession>A0A1Q5NZR1</accession>
<feature type="region of interest" description="Disordered" evidence="1">
    <location>
        <begin position="1"/>
        <end position="29"/>
    </location>
</feature>
<organism evidence="2 3">
    <name type="scientific">Domibacillus mangrovi</name>
    <dbReference type="NCBI Taxonomy" id="1714354"/>
    <lineage>
        <taxon>Bacteria</taxon>
        <taxon>Bacillati</taxon>
        <taxon>Bacillota</taxon>
        <taxon>Bacilli</taxon>
        <taxon>Bacillales</taxon>
        <taxon>Bacillaceae</taxon>
        <taxon>Domibacillus</taxon>
    </lineage>
</organism>